<keyword evidence="2" id="KW-1185">Reference proteome</keyword>
<gene>
    <name evidence="1" type="ORF">SNEC2469_LOCUS15995</name>
</gene>
<protein>
    <submittedName>
        <fullName evidence="1">Uncharacterized protein</fullName>
    </submittedName>
</protein>
<evidence type="ECO:0000313" key="2">
    <source>
        <dbReference type="Proteomes" id="UP000601435"/>
    </source>
</evidence>
<organism evidence="1 2">
    <name type="scientific">Symbiodinium necroappetens</name>
    <dbReference type="NCBI Taxonomy" id="1628268"/>
    <lineage>
        <taxon>Eukaryota</taxon>
        <taxon>Sar</taxon>
        <taxon>Alveolata</taxon>
        <taxon>Dinophyceae</taxon>
        <taxon>Suessiales</taxon>
        <taxon>Symbiodiniaceae</taxon>
        <taxon>Symbiodinium</taxon>
    </lineage>
</organism>
<name>A0A812TWL5_9DINO</name>
<proteinExistence type="predicted"/>
<accession>A0A812TWL5</accession>
<dbReference type="Proteomes" id="UP000601435">
    <property type="component" value="Unassembled WGS sequence"/>
</dbReference>
<reference evidence="1" key="1">
    <citation type="submission" date="2021-02" db="EMBL/GenBank/DDBJ databases">
        <authorList>
            <person name="Dougan E. K."/>
            <person name="Rhodes N."/>
            <person name="Thang M."/>
            <person name="Chan C."/>
        </authorList>
    </citation>
    <scope>NUCLEOTIDE SEQUENCE</scope>
</reference>
<sequence length="223" mass="22912">MATLTHPAGGSCQVSLPGVRVTTWKGADGVERLAGGPDGGLLSHGLEGIIASTDWTIESLVGGGGDGDSLAFSAFAEARSADGVPVRSRAEVRLWAGRLALSLEVAHAGGEEMEWEEEEDPAGVADERRAKRSRILPLPLPDVGLQGSLCCNEAAGSVGGVGGYQDGTKDAFDKTGVRLETMGFSVVKSASSGSVMQFKTLAPTEIALQPGETVSGSLQLTLF</sequence>
<dbReference type="EMBL" id="CAJNJA010026117">
    <property type="protein sequence ID" value="CAE7554862.1"/>
    <property type="molecule type" value="Genomic_DNA"/>
</dbReference>
<dbReference type="OrthoDB" id="425169at2759"/>
<dbReference type="AlphaFoldDB" id="A0A812TWL5"/>
<evidence type="ECO:0000313" key="1">
    <source>
        <dbReference type="EMBL" id="CAE7554862.1"/>
    </source>
</evidence>
<comment type="caution">
    <text evidence="1">The sequence shown here is derived from an EMBL/GenBank/DDBJ whole genome shotgun (WGS) entry which is preliminary data.</text>
</comment>